<sequence>MTALKEKLVRQIGLTGPMSVADYFAACLFDPEHGYYVTREPFGVRGDFTTAPEVSQMFGELVAAWAFSNWQAMGAPDRFVFAEIGPGRGTMMADMLRVLARLQGGAMMAAAHVHLVEASPRLRAVQQDRLRDAPASLTWVERIEDLPALPLIIVGNELFDAIPIRQYVKAGGQWRERMIGLVDGSLAFLAGAIPADPGLLPPDAAGAPDGAIAEIAPQRAALMDTIAAHLAGYGGAGLFPDYGYGQPACGDTLQAVKGHRPDPVLDHPGTADLTAHVDFAALARVAQGHGLAARLADQGDFLLRLGLLERAGSLGAGKSEAQQDAIREAVERLAGPEQMGKLFKVLGIGGKGLLQMA</sequence>
<dbReference type="GO" id="GO:0035243">
    <property type="term" value="F:protein-arginine omega-N symmetric methyltransferase activity"/>
    <property type="evidence" value="ECO:0007669"/>
    <property type="project" value="TreeGrafter"/>
</dbReference>
<name>A0A2G1QPD5_9HYPH</name>
<dbReference type="InterPro" id="IPR029063">
    <property type="entry name" value="SAM-dependent_MTases_sf"/>
</dbReference>
<dbReference type="GO" id="GO:0032259">
    <property type="term" value="P:methylation"/>
    <property type="evidence" value="ECO:0007669"/>
    <property type="project" value="UniProtKB-KW"/>
</dbReference>
<dbReference type="PANTHER" id="PTHR12049:SF7">
    <property type="entry name" value="PROTEIN ARGININE METHYLTRANSFERASE NDUFAF7, MITOCHONDRIAL"/>
    <property type="match status" value="1"/>
</dbReference>
<keyword evidence="2 3" id="KW-0808">Transferase</keyword>
<comment type="caution">
    <text evidence="3">The sequence shown here is derived from an EMBL/GenBank/DDBJ whole genome shotgun (WGS) entry which is preliminary data.</text>
</comment>
<dbReference type="OrthoDB" id="9794208at2"/>
<dbReference type="InterPro" id="IPR003788">
    <property type="entry name" value="NDUFAF7"/>
</dbReference>
<evidence type="ECO:0000256" key="2">
    <source>
        <dbReference type="ARBA" id="ARBA00022679"/>
    </source>
</evidence>
<evidence type="ECO:0000313" key="4">
    <source>
        <dbReference type="Proteomes" id="UP000221168"/>
    </source>
</evidence>
<organism evidence="3 4">
    <name type="scientific">Zhengella mangrovi</name>
    <dbReference type="NCBI Taxonomy" id="1982044"/>
    <lineage>
        <taxon>Bacteria</taxon>
        <taxon>Pseudomonadati</taxon>
        <taxon>Pseudomonadota</taxon>
        <taxon>Alphaproteobacteria</taxon>
        <taxon>Hyphomicrobiales</taxon>
        <taxon>Notoacmeibacteraceae</taxon>
        <taxon>Zhengella</taxon>
    </lineage>
</organism>
<evidence type="ECO:0000313" key="3">
    <source>
        <dbReference type="EMBL" id="PHP67396.1"/>
    </source>
</evidence>
<dbReference type="InterPro" id="IPR038375">
    <property type="entry name" value="NDUFAF7_sf"/>
</dbReference>
<proteinExistence type="predicted"/>
<dbReference type="Pfam" id="PF02636">
    <property type="entry name" value="Methyltransf_28"/>
    <property type="match status" value="1"/>
</dbReference>
<evidence type="ECO:0000256" key="1">
    <source>
        <dbReference type="ARBA" id="ARBA00022603"/>
    </source>
</evidence>
<dbReference type="RefSeq" id="WP_099306223.1">
    <property type="nucleotide sequence ID" value="NZ_PDVP01000004.1"/>
</dbReference>
<keyword evidence="4" id="KW-1185">Reference proteome</keyword>
<dbReference type="EMBL" id="PDVP01000004">
    <property type="protein sequence ID" value="PHP67396.1"/>
    <property type="molecule type" value="Genomic_DNA"/>
</dbReference>
<dbReference type="AlphaFoldDB" id="A0A2G1QPD5"/>
<dbReference type="Proteomes" id="UP000221168">
    <property type="component" value="Unassembled WGS sequence"/>
</dbReference>
<gene>
    <name evidence="3" type="ORF">CSC94_10195</name>
</gene>
<dbReference type="Gene3D" id="3.40.50.12710">
    <property type="match status" value="1"/>
</dbReference>
<accession>A0A2G1QPD5</accession>
<reference evidence="3 4" key="1">
    <citation type="submission" date="2017-10" db="EMBL/GenBank/DDBJ databases">
        <title>Sedimentibacterium mangrovi gen. nov., sp. nov., a novel member of family Phyllobacteriacea isolated from mangrove sediment.</title>
        <authorList>
            <person name="Liao H."/>
            <person name="Tian Y."/>
        </authorList>
    </citation>
    <scope>NUCLEOTIDE SEQUENCE [LARGE SCALE GENOMIC DNA]</scope>
    <source>
        <strain evidence="3 4">X9-2-2</strain>
    </source>
</reference>
<protein>
    <submittedName>
        <fullName evidence="3">Methyltransferase</fullName>
    </submittedName>
</protein>
<dbReference type="SUPFAM" id="SSF53335">
    <property type="entry name" value="S-adenosyl-L-methionine-dependent methyltransferases"/>
    <property type="match status" value="1"/>
</dbReference>
<dbReference type="PANTHER" id="PTHR12049">
    <property type="entry name" value="PROTEIN ARGININE METHYLTRANSFERASE NDUFAF7, MITOCHONDRIAL"/>
    <property type="match status" value="1"/>
</dbReference>
<keyword evidence="1 3" id="KW-0489">Methyltransferase</keyword>